<dbReference type="Pfam" id="PF02926">
    <property type="entry name" value="THUMP"/>
    <property type="match status" value="1"/>
</dbReference>
<feature type="compositionally biased region" description="Acidic residues" evidence="2">
    <location>
        <begin position="439"/>
        <end position="462"/>
    </location>
</feature>
<feature type="region of interest" description="Disordered" evidence="2">
    <location>
        <begin position="486"/>
        <end position="517"/>
    </location>
</feature>
<evidence type="ECO:0000313" key="5">
    <source>
        <dbReference type="Proteomes" id="UP000078576"/>
    </source>
</evidence>
<evidence type="ECO:0000256" key="2">
    <source>
        <dbReference type="SAM" id="MobiDB-lite"/>
    </source>
</evidence>
<sequence>MTESEDVKGAQSGENEFKEYERVLPENCVEYMLFVIDADLQPKRNPSSLEAVRKAAVQLANQLTKDYIWQRHAFNLETKTDQGLHYLYGITDYGDSIEDEWLIVYILRELTKQFPDLWVRLSDSDGEFLLVEAANVLPKWLSPENDANRAWIHDGQLQIVPLKSDGNLQSKKITLPEAVRTLQSAADSLVHSTFVEAEAFYRLEKYPGQIQESIHYSMVTIPRCLAYVLHEMPKSISPAVEAFYLRDPIAMKPMLSASTERLMFPPKDLVDVSVKFTKVLYAQLKSQVFSPPPAWQDILTSSEKQAASAGSSADSQRTHSMLELGMKVTCGFEMLAVGAAKSKNRTAREVALLLEDLAEDGDSVLPTDAEIGGWKESTRDDDDSWMDINFEDFQKELDGKRSASKEKSFGDANAQADLRKIVSRFEAFLNDERAGIDGAEFDEMDEDDDDDDDDSDIEDGSGSEDRDVSFDEGEFARMMREMMGMPADPIQGTQKGKEKMPEQASNKLEEDSEDEEIKKLSEQMEAELNGHGALDLDPKPKKHKTIKGKGKEQVAEVSKEADIEVMEEDLSDDDEVDIDYNLAKNLLESFKSQAGMKGNNGKWMVPKGSATGSEKPKANTIEPGDMGIWVTCPLHMKGKSAREMELLFDEYAEKVYGIKSEGDDNGSDDEDEDIEAAIKKEVGTLQDKGKGKEAMDHVFTEVRIKEECLLFMRCKAPIEPVEFSRRICQDAASVGHGGAKSRYLNRLTPVTIIVKATESGLEEGARKVLADHFKLKSTEFKEEAASDGADNQSEAQVDEVDKKTKPVTYAIRPSIRSHNTLKRDNVIARIADLIDDQHKVNLGAPDKVILVDIYQTVCGFSVVPGDWEQLKRYNLTELYKLANHDKEVATKVDEGIGNKPASTTQGA</sequence>
<dbReference type="PANTHER" id="PTHR13060:SF0">
    <property type="entry name" value="PROTEIN ECDYSONELESS HOMOLOG"/>
    <property type="match status" value="1"/>
</dbReference>
<dbReference type="SUPFAM" id="SSF143437">
    <property type="entry name" value="THUMP domain-like"/>
    <property type="match status" value="1"/>
</dbReference>
<dbReference type="InterPro" id="IPR010770">
    <property type="entry name" value="Ecd"/>
</dbReference>
<dbReference type="GO" id="GO:0005634">
    <property type="term" value="C:nucleus"/>
    <property type="evidence" value="ECO:0007669"/>
    <property type="project" value="TreeGrafter"/>
</dbReference>
<feature type="region of interest" description="Disordered" evidence="2">
    <location>
        <begin position="530"/>
        <end position="552"/>
    </location>
</feature>
<dbReference type="STRING" id="694573.A0A194V2Y9"/>
<feature type="domain" description="THUMP" evidence="3">
    <location>
        <begin position="759"/>
        <end position="864"/>
    </location>
</feature>
<organism evidence="4 5">
    <name type="scientific">Cytospora mali</name>
    <name type="common">Apple Valsa canker fungus</name>
    <name type="synonym">Valsa mali</name>
    <dbReference type="NCBI Taxonomy" id="578113"/>
    <lineage>
        <taxon>Eukaryota</taxon>
        <taxon>Fungi</taxon>
        <taxon>Dikarya</taxon>
        <taxon>Ascomycota</taxon>
        <taxon>Pezizomycotina</taxon>
        <taxon>Sordariomycetes</taxon>
        <taxon>Sordariomycetidae</taxon>
        <taxon>Diaporthales</taxon>
        <taxon>Cytosporaceae</taxon>
        <taxon>Cytospora</taxon>
    </lineage>
</organism>
<dbReference type="InterPro" id="IPR004114">
    <property type="entry name" value="THUMP_dom"/>
</dbReference>
<gene>
    <name evidence="4" type="ORF">VP1G_05493</name>
</gene>
<dbReference type="AlphaFoldDB" id="A0A194V2Y9"/>
<dbReference type="GO" id="GO:0006400">
    <property type="term" value="P:tRNA modification"/>
    <property type="evidence" value="ECO:0007669"/>
    <property type="project" value="InterPro"/>
</dbReference>
<dbReference type="Proteomes" id="UP000078576">
    <property type="component" value="Unassembled WGS sequence"/>
</dbReference>
<evidence type="ECO:0000313" key="4">
    <source>
        <dbReference type="EMBL" id="KUI58216.1"/>
    </source>
</evidence>
<protein>
    <recommendedName>
        <fullName evidence="3">THUMP domain-containing protein</fullName>
    </recommendedName>
</protein>
<dbReference type="Pfam" id="PF07093">
    <property type="entry name" value="SGT1"/>
    <property type="match status" value="1"/>
</dbReference>
<dbReference type="OrthoDB" id="27237at2759"/>
<dbReference type="InterPro" id="IPR040183">
    <property type="entry name" value="THUMPD1-like"/>
</dbReference>
<feature type="region of interest" description="Disordered" evidence="2">
    <location>
        <begin position="364"/>
        <end position="383"/>
    </location>
</feature>
<accession>A0A194V2Y9</accession>
<dbReference type="PANTHER" id="PTHR13060">
    <property type="entry name" value="SGT1 PROTEIN HSGT1 SUPPRESSOR OF GCR2"/>
    <property type="match status" value="1"/>
</dbReference>
<dbReference type="Gene3D" id="3.30.2300.10">
    <property type="entry name" value="THUMP superfamily"/>
    <property type="match status" value="1"/>
</dbReference>
<evidence type="ECO:0000256" key="1">
    <source>
        <dbReference type="PROSITE-ProRule" id="PRU00529"/>
    </source>
</evidence>
<keyword evidence="5" id="KW-1185">Reference proteome</keyword>
<dbReference type="GO" id="GO:0003723">
    <property type="term" value="F:RNA binding"/>
    <property type="evidence" value="ECO:0007669"/>
    <property type="project" value="UniProtKB-UniRule"/>
</dbReference>
<name>A0A194V2Y9_CYTMA</name>
<dbReference type="EMBL" id="KN714710">
    <property type="protein sequence ID" value="KUI58216.1"/>
    <property type="molecule type" value="Genomic_DNA"/>
</dbReference>
<feature type="region of interest" description="Disordered" evidence="2">
    <location>
        <begin position="436"/>
        <end position="471"/>
    </location>
</feature>
<proteinExistence type="predicted"/>
<evidence type="ECO:0000259" key="3">
    <source>
        <dbReference type="PROSITE" id="PS51165"/>
    </source>
</evidence>
<reference evidence="5" key="1">
    <citation type="submission" date="2014-12" db="EMBL/GenBank/DDBJ databases">
        <title>Genome Sequence of Valsa Canker Pathogens Uncovers a Specific Adaption of Colonization on Woody Bark.</title>
        <authorList>
            <person name="Yin Z."/>
            <person name="Liu H."/>
            <person name="Gao X."/>
            <person name="Li Z."/>
            <person name="Song N."/>
            <person name="Ke X."/>
            <person name="Dai Q."/>
            <person name="Wu Y."/>
            <person name="Sun Y."/>
            <person name="Xu J.-R."/>
            <person name="Kang Z.K."/>
            <person name="Wang L."/>
            <person name="Huang L."/>
        </authorList>
    </citation>
    <scope>NUCLEOTIDE SEQUENCE [LARGE SCALE GENOMIC DNA]</scope>
    <source>
        <strain evidence="5">SXYL134</strain>
    </source>
</reference>
<dbReference type="CDD" id="cd11717">
    <property type="entry name" value="THUMP_THUMPD1_like"/>
    <property type="match status" value="1"/>
</dbReference>
<keyword evidence="1" id="KW-0694">RNA-binding</keyword>
<dbReference type="PROSITE" id="PS51165">
    <property type="entry name" value="THUMP"/>
    <property type="match status" value="1"/>
</dbReference>